<gene>
    <name evidence="1" type="ORF">AQI70_33510</name>
</gene>
<evidence type="ECO:0000313" key="2">
    <source>
        <dbReference type="Proteomes" id="UP000054024"/>
    </source>
</evidence>
<accession>A0A117NWU5</accession>
<evidence type="ECO:0000313" key="1">
    <source>
        <dbReference type="EMBL" id="KUM68918.1"/>
    </source>
</evidence>
<dbReference type="EMBL" id="LMWJ01000030">
    <property type="protein sequence ID" value="KUM68918.1"/>
    <property type="molecule type" value="Genomic_DNA"/>
</dbReference>
<dbReference type="RefSeq" id="WP_062156206.1">
    <property type="nucleotide sequence ID" value="NZ_KQ947995.1"/>
</dbReference>
<sequence>MAVLVLVGVLLIVVGGCVCVVWASRGGPRWVRAVAAVTLAAGELVRAGRSGRGSRSGSGSDDD</sequence>
<dbReference type="Proteomes" id="UP000054024">
    <property type="component" value="Unassembled WGS sequence"/>
</dbReference>
<name>A0A117NWU5_9ACTN</name>
<reference evidence="1 2" key="1">
    <citation type="submission" date="2015-10" db="EMBL/GenBank/DDBJ databases">
        <title>Draft genome sequence of Streptomyces curacoi DSM 40107, type strain for the species Streptomyces curacoi.</title>
        <authorList>
            <person name="Ruckert C."/>
            <person name="Winkler A."/>
            <person name="Kalinowski J."/>
            <person name="Kampfer P."/>
            <person name="Glaeser S."/>
        </authorList>
    </citation>
    <scope>NUCLEOTIDE SEQUENCE [LARGE SCALE GENOMIC DNA]</scope>
    <source>
        <strain evidence="1 2">DSM 40107</strain>
    </source>
</reference>
<protein>
    <submittedName>
        <fullName evidence="1">Uncharacterized protein</fullName>
    </submittedName>
</protein>
<dbReference type="AlphaFoldDB" id="A0A117NWU5"/>
<proteinExistence type="predicted"/>
<comment type="caution">
    <text evidence="1">The sequence shown here is derived from an EMBL/GenBank/DDBJ whole genome shotgun (WGS) entry which is preliminary data.</text>
</comment>
<organism evidence="1 2">
    <name type="scientific">Streptomyces curacoi</name>
    <dbReference type="NCBI Taxonomy" id="146536"/>
    <lineage>
        <taxon>Bacteria</taxon>
        <taxon>Bacillati</taxon>
        <taxon>Actinomycetota</taxon>
        <taxon>Actinomycetes</taxon>
        <taxon>Kitasatosporales</taxon>
        <taxon>Streptomycetaceae</taxon>
        <taxon>Streptomyces</taxon>
    </lineage>
</organism>
<keyword evidence="2" id="KW-1185">Reference proteome</keyword>